<name>A0ABQ9GFR9_9NEOP</name>
<keyword evidence="3" id="KW-1185">Reference proteome</keyword>
<reference evidence="2 3" key="1">
    <citation type="submission" date="2023-02" db="EMBL/GenBank/DDBJ databases">
        <title>LHISI_Scaffold_Assembly.</title>
        <authorList>
            <person name="Stuart O.P."/>
            <person name="Cleave R."/>
            <person name="Magrath M.J.L."/>
            <person name="Mikheyev A.S."/>
        </authorList>
    </citation>
    <scope>NUCLEOTIDE SEQUENCE [LARGE SCALE GENOMIC DNA]</scope>
    <source>
        <strain evidence="2">Daus_M_001</strain>
        <tissue evidence="2">Leg muscle</tissue>
    </source>
</reference>
<evidence type="ECO:0000256" key="1">
    <source>
        <dbReference type="SAM" id="MobiDB-lite"/>
    </source>
</evidence>
<dbReference type="Proteomes" id="UP001159363">
    <property type="component" value="Chromosome 12"/>
</dbReference>
<dbReference type="EMBL" id="JARBHB010000013">
    <property type="protein sequence ID" value="KAJ8870029.1"/>
    <property type="molecule type" value="Genomic_DNA"/>
</dbReference>
<feature type="region of interest" description="Disordered" evidence="1">
    <location>
        <begin position="320"/>
        <end position="343"/>
    </location>
</feature>
<evidence type="ECO:0000313" key="2">
    <source>
        <dbReference type="EMBL" id="KAJ8870029.1"/>
    </source>
</evidence>
<accession>A0ABQ9GFR9</accession>
<protein>
    <submittedName>
        <fullName evidence="2">Uncharacterized protein</fullName>
    </submittedName>
</protein>
<proteinExistence type="predicted"/>
<feature type="region of interest" description="Disordered" evidence="1">
    <location>
        <begin position="1"/>
        <end position="56"/>
    </location>
</feature>
<organism evidence="2 3">
    <name type="scientific">Dryococelus australis</name>
    <dbReference type="NCBI Taxonomy" id="614101"/>
    <lineage>
        <taxon>Eukaryota</taxon>
        <taxon>Metazoa</taxon>
        <taxon>Ecdysozoa</taxon>
        <taxon>Arthropoda</taxon>
        <taxon>Hexapoda</taxon>
        <taxon>Insecta</taxon>
        <taxon>Pterygota</taxon>
        <taxon>Neoptera</taxon>
        <taxon>Polyneoptera</taxon>
        <taxon>Phasmatodea</taxon>
        <taxon>Verophasmatodea</taxon>
        <taxon>Anareolatae</taxon>
        <taxon>Phasmatidae</taxon>
        <taxon>Eurycanthinae</taxon>
        <taxon>Dryococelus</taxon>
    </lineage>
</organism>
<gene>
    <name evidence="2" type="ORF">PR048_029040</name>
</gene>
<comment type="caution">
    <text evidence="2">The sequence shown here is derived from an EMBL/GenBank/DDBJ whole genome shotgun (WGS) entry which is preliminary data.</text>
</comment>
<feature type="compositionally biased region" description="Basic and acidic residues" evidence="1">
    <location>
        <begin position="322"/>
        <end position="333"/>
    </location>
</feature>
<evidence type="ECO:0000313" key="3">
    <source>
        <dbReference type="Proteomes" id="UP001159363"/>
    </source>
</evidence>
<feature type="compositionally biased region" description="Basic and acidic residues" evidence="1">
    <location>
        <begin position="1"/>
        <end position="10"/>
    </location>
</feature>
<sequence length="384" mass="41567">MQERGKRGIPDKNPPTSGIVRHESPMQKSGNRTRSRLVGRRGENLGRRSRQHHGMTRALPLRVMEIAGDGDMPLSPQGQVVCAIAIKQTALWLDYSPPNIDEPSSIPGGVAPGFSHVGIVPDDAAGQLVFSEMSRFPRPCTPALLHIHLVSSSSALILTAAQISSPTTHYKCLVGCTRDQDVVGSTSKGVCSQGPSSCALLVTPPVRRNDLDSWLRGTQRYILRFAVLCGTILFPLGFGACLQPSGGISPGYDRSSPDNSRKCPKGDEVEICNGSLRFTSPANRLTTRGSKETRRHDVAWLSWKHLTPHHAAVEEWNSAGMKGREKREGRRENPPTSGIPRPCIPALLHTHLTSSSLALETQMLMSSPVLSTPLVPLKGNVQGN</sequence>